<dbReference type="GO" id="GO:0010997">
    <property type="term" value="F:anaphase-promoting complex binding"/>
    <property type="evidence" value="ECO:0007669"/>
    <property type="project" value="InterPro"/>
</dbReference>
<dbReference type="InterPro" id="IPR036322">
    <property type="entry name" value="WD40_repeat_dom_sf"/>
</dbReference>
<evidence type="ECO:0000256" key="2">
    <source>
        <dbReference type="ARBA" id="ARBA00022618"/>
    </source>
</evidence>
<keyword evidence="5" id="KW-0131">Cell cycle</keyword>
<dbReference type="Proteomes" id="UP000232722">
    <property type="component" value="Unassembled WGS sequence"/>
</dbReference>
<dbReference type="VEuPathDB" id="FungiDB:FUN_010231"/>
<dbReference type="PROSITE" id="PS50294">
    <property type="entry name" value="WD_REPEATS_REGION"/>
    <property type="match status" value="1"/>
</dbReference>
<keyword evidence="4" id="KW-0498">Mitosis</keyword>
<dbReference type="Pfam" id="PF00400">
    <property type="entry name" value="WD40"/>
    <property type="match status" value="2"/>
</dbReference>
<dbReference type="GO" id="GO:0031145">
    <property type="term" value="P:anaphase-promoting complex-dependent catabolic process"/>
    <property type="evidence" value="ECO:0007669"/>
    <property type="project" value="TreeGrafter"/>
</dbReference>
<dbReference type="PROSITE" id="PS50082">
    <property type="entry name" value="WD_REPEATS_2"/>
    <property type="match status" value="1"/>
</dbReference>
<dbReference type="SMART" id="SM00320">
    <property type="entry name" value="WD40"/>
    <property type="match status" value="2"/>
</dbReference>
<dbReference type="VEuPathDB" id="FungiDB:RhiirFUN_015559"/>
<keyword evidence="1 6" id="KW-0853">WD repeat</keyword>
<keyword evidence="2" id="KW-0132">Cell division</keyword>
<feature type="compositionally biased region" description="Basic and acidic residues" evidence="7">
    <location>
        <begin position="126"/>
        <end position="137"/>
    </location>
</feature>
<dbReference type="PANTHER" id="PTHR19918:SF8">
    <property type="entry name" value="FI02843P"/>
    <property type="match status" value="1"/>
</dbReference>
<evidence type="ECO:0000256" key="3">
    <source>
        <dbReference type="ARBA" id="ARBA00022737"/>
    </source>
</evidence>
<evidence type="ECO:0000256" key="1">
    <source>
        <dbReference type="ARBA" id="ARBA00022574"/>
    </source>
</evidence>
<dbReference type="VEuPathDB" id="FungiDB:RhiirA1_541971"/>
<dbReference type="SUPFAM" id="SSF50978">
    <property type="entry name" value="WD40 repeat-like"/>
    <property type="match status" value="1"/>
</dbReference>
<reference evidence="8 9" key="1">
    <citation type="submission" date="2016-04" db="EMBL/GenBank/DDBJ databases">
        <title>Genome analyses suggest a sexual origin of heterokaryosis in a supposedly ancient asexual fungus.</title>
        <authorList>
            <person name="Ropars J."/>
            <person name="Sedzielewska K."/>
            <person name="Noel J."/>
            <person name="Charron P."/>
            <person name="Farinelli L."/>
            <person name="Marton T."/>
            <person name="Kruger M."/>
            <person name="Pelin A."/>
            <person name="Brachmann A."/>
            <person name="Corradi N."/>
        </authorList>
    </citation>
    <scope>NUCLEOTIDE SEQUENCE [LARGE SCALE GENOMIC DNA]</scope>
    <source>
        <strain evidence="8 9">A5</strain>
    </source>
</reference>
<evidence type="ECO:0000256" key="4">
    <source>
        <dbReference type="ARBA" id="ARBA00022776"/>
    </source>
</evidence>
<organism evidence="8 9">
    <name type="scientific">Rhizophagus irregularis</name>
    <dbReference type="NCBI Taxonomy" id="588596"/>
    <lineage>
        <taxon>Eukaryota</taxon>
        <taxon>Fungi</taxon>
        <taxon>Fungi incertae sedis</taxon>
        <taxon>Mucoromycota</taxon>
        <taxon>Glomeromycotina</taxon>
        <taxon>Glomeromycetes</taxon>
        <taxon>Glomerales</taxon>
        <taxon>Glomeraceae</taxon>
        <taxon>Rhizophagus</taxon>
    </lineage>
</organism>
<feature type="repeat" description="WD" evidence="6">
    <location>
        <begin position="43"/>
        <end position="84"/>
    </location>
</feature>
<keyword evidence="3" id="KW-0677">Repeat</keyword>
<dbReference type="InterPro" id="IPR001680">
    <property type="entry name" value="WD40_rpt"/>
</dbReference>
<dbReference type="InterPro" id="IPR015943">
    <property type="entry name" value="WD40/YVTN_repeat-like_dom_sf"/>
</dbReference>
<dbReference type="GO" id="GO:1905786">
    <property type="term" value="P:positive regulation of anaphase-promoting complex-dependent catabolic process"/>
    <property type="evidence" value="ECO:0007669"/>
    <property type="project" value="TreeGrafter"/>
</dbReference>
<dbReference type="EMBL" id="LLXJ01001418">
    <property type="protein sequence ID" value="PKC02270.1"/>
    <property type="molecule type" value="Genomic_DNA"/>
</dbReference>
<evidence type="ECO:0000256" key="7">
    <source>
        <dbReference type="SAM" id="MobiDB-lite"/>
    </source>
</evidence>
<evidence type="ECO:0000256" key="5">
    <source>
        <dbReference type="ARBA" id="ARBA00023306"/>
    </source>
</evidence>
<dbReference type="GO" id="GO:0005680">
    <property type="term" value="C:anaphase-promoting complex"/>
    <property type="evidence" value="ECO:0007669"/>
    <property type="project" value="TreeGrafter"/>
</dbReference>
<evidence type="ECO:0000313" key="9">
    <source>
        <dbReference type="Proteomes" id="UP000232722"/>
    </source>
</evidence>
<dbReference type="PANTHER" id="PTHR19918">
    <property type="entry name" value="CELL DIVISION CYCLE 20 CDC20 FIZZY -RELATED"/>
    <property type="match status" value="1"/>
</dbReference>
<dbReference type="GO" id="GO:0051301">
    <property type="term" value="P:cell division"/>
    <property type="evidence" value="ECO:0007669"/>
    <property type="project" value="UniProtKB-KW"/>
</dbReference>
<proteinExistence type="predicted"/>
<name>A0A2N0P607_9GLOM</name>
<feature type="region of interest" description="Disordered" evidence="7">
    <location>
        <begin position="126"/>
        <end position="148"/>
    </location>
</feature>
<gene>
    <name evidence="8" type="ORF">RhiirA5_504139</name>
</gene>
<evidence type="ECO:0000256" key="6">
    <source>
        <dbReference type="PROSITE-ProRule" id="PRU00221"/>
    </source>
</evidence>
<accession>A0A2N0P607</accession>
<evidence type="ECO:0000313" key="8">
    <source>
        <dbReference type="EMBL" id="PKC02270.1"/>
    </source>
</evidence>
<sequence>MLRALQAWFFEIVIHQKEFLLSRDLKGLRHDDTRVAQHKVAELIDHTSEVYGLKWNSNGDQLASGGIDNRVNIWDARASTPRLTKNNHVTAVKALSWCPWQSHILASGGASDENLKFWRVFQNARKNEKSKNSDKENTGSVFGGCTIR</sequence>
<dbReference type="InterPro" id="IPR033010">
    <property type="entry name" value="Cdc20/Fizzy"/>
</dbReference>
<dbReference type="Gene3D" id="2.130.10.10">
    <property type="entry name" value="YVTN repeat-like/Quinoprotein amine dehydrogenase"/>
    <property type="match status" value="1"/>
</dbReference>
<dbReference type="AlphaFoldDB" id="A0A2N0P607"/>
<reference evidence="8 9" key="2">
    <citation type="submission" date="2017-09" db="EMBL/GenBank/DDBJ databases">
        <title>Extensive intraspecific genome diversity in a model arbuscular mycorrhizal fungus.</title>
        <authorList>
            <person name="Chen E.C."/>
            <person name="Morin E."/>
            <person name="Beaudet D."/>
            <person name="Noel J."/>
            <person name="Ndikumana S."/>
            <person name="Charron P."/>
            <person name="St-Onge C."/>
            <person name="Giorgi J."/>
            <person name="Grigoriev I.V."/>
            <person name="Roux C."/>
            <person name="Martin F.M."/>
            <person name="Corradi N."/>
        </authorList>
    </citation>
    <scope>NUCLEOTIDE SEQUENCE [LARGE SCALE GENOMIC DNA]</scope>
    <source>
        <strain evidence="8 9">A5</strain>
    </source>
</reference>
<dbReference type="GO" id="GO:1990757">
    <property type="term" value="F:ubiquitin ligase activator activity"/>
    <property type="evidence" value="ECO:0007669"/>
    <property type="project" value="TreeGrafter"/>
</dbReference>
<protein>
    <submittedName>
        <fullName evidence="8">Uncharacterized protein</fullName>
    </submittedName>
</protein>
<comment type="caution">
    <text evidence="8">The sequence shown here is derived from an EMBL/GenBank/DDBJ whole genome shotgun (WGS) entry which is preliminary data.</text>
</comment>